<reference evidence="1" key="1">
    <citation type="submission" date="2018-05" db="EMBL/GenBank/DDBJ databases">
        <authorList>
            <person name="Lanie J.A."/>
            <person name="Ng W.-L."/>
            <person name="Kazmierczak K.M."/>
            <person name="Andrzejewski T.M."/>
            <person name="Davidsen T.M."/>
            <person name="Wayne K.J."/>
            <person name="Tettelin H."/>
            <person name="Glass J.I."/>
            <person name="Rusch D."/>
            <person name="Podicherti R."/>
            <person name="Tsui H.-C.T."/>
            <person name="Winkler M.E."/>
        </authorList>
    </citation>
    <scope>NUCLEOTIDE SEQUENCE</scope>
</reference>
<dbReference type="EMBL" id="UINC01044278">
    <property type="protein sequence ID" value="SVB49514.1"/>
    <property type="molecule type" value="Genomic_DNA"/>
</dbReference>
<evidence type="ECO:0000313" key="1">
    <source>
        <dbReference type="EMBL" id="SVB49514.1"/>
    </source>
</evidence>
<protein>
    <submittedName>
        <fullName evidence="1">Uncharacterized protein</fullName>
    </submittedName>
</protein>
<proteinExistence type="predicted"/>
<accession>A0A382EHF9</accession>
<organism evidence="1">
    <name type="scientific">marine metagenome</name>
    <dbReference type="NCBI Taxonomy" id="408172"/>
    <lineage>
        <taxon>unclassified sequences</taxon>
        <taxon>metagenomes</taxon>
        <taxon>ecological metagenomes</taxon>
    </lineage>
</organism>
<dbReference type="AlphaFoldDB" id="A0A382EHF9"/>
<sequence length="77" mass="8768">LDQLLRDEIIEKETAKNIADKLTEATLAMETGGSRRLARQIDGFNLLSKEWDADQRSKVRLEKLDVTLKTIAEGLRK</sequence>
<feature type="non-terminal residue" evidence="1">
    <location>
        <position position="1"/>
    </location>
</feature>
<gene>
    <name evidence="1" type="ORF">METZ01_LOCUS202368</name>
</gene>
<name>A0A382EHF9_9ZZZZ</name>